<dbReference type="EC" id="3.2.2.n1" evidence="3"/>
<evidence type="ECO:0000256" key="2">
    <source>
        <dbReference type="ARBA" id="ARBA00006763"/>
    </source>
</evidence>
<comment type="catalytic activity">
    <reaction evidence="1">
        <text>AMP + H2O = D-ribose 5-phosphate + adenine</text>
        <dbReference type="Rhea" id="RHEA:20129"/>
        <dbReference type="ChEBI" id="CHEBI:15377"/>
        <dbReference type="ChEBI" id="CHEBI:16708"/>
        <dbReference type="ChEBI" id="CHEBI:78346"/>
        <dbReference type="ChEBI" id="CHEBI:456215"/>
        <dbReference type="EC" id="3.2.2.4"/>
    </reaction>
</comment>
<evidence type="ECO:0000256" key="3">
    <source>
        <dbReference type="RuleBase" id="RU363015"/>
    </source>
</evidence>
<evidence type="ECO:0000313" key="4">
    <source>
        <dbReference type="EMBL" id="KLT73466.1"/>
    </source>
</evidence>
<evidence type="ECO:0000313" key="5">
    <source>
        <dbReference type="Proteomes" id="UP000036027"/>
    </source>
</evidence>
<dbReference type="OrthoDB" id="9801098at2"/>
<dbReference type="Proteomes" id="UP000036027">
    <property type="component" value="Unassembled WGS sequence"/>
</dbReference>
<name>A0A0J0YTM7_9NEIS</name>
<dbReference type="GO" id="GO:0005829">
    <property type="term" value="C:cytosol"/>
    <property type="evidence" value="ECO:0007669"/>
    <property type="project" value="TreeGrafter"/>
</dbReference>
<comment type="caution">
    <text evidence="4">The sequence shown here is derived from an EMBL/GenBank/DDBJ whole genome shotgun (WGS) entry which is preliminary data.</text>
</comment>
<protein>
    <recommendedName>
        <fullName evidence="3">Cytokinin riboside 5'-monophosphate phosphoribohydrolase</fullName>
        <ecNumber evidence="3">3.2.2.n1</ecNumber>
    </recommendedName>
</protein>
<dbReference type="InterPro" id="IPR031100">
    <property type="entry name" value="LOG_fam"/>
</dbReference>
<dbReference type="EMBL" id="JTDO01000003">
    <property type="protein sequence ID" value="KLT73466.1"/>
    <property type="molecule type" value="Genomic_DNA"/>
</dbReference>
<dbReference type="PANTHER" id="PTHR31223">
    <property type="entry name" value="LOG FAMILY PROTEIN YJL055W"/>
    <property type="match status" value="1"/>
</dbReference>
<dbReference type="PATRIC" id="fig|1470200.3.peg.1588"/>
<dbReference type="RefSeq" id="WP_047760342.1">
    <property type="nucleotide sequence ID" value="NZ_CP091510.1"/>
</dbReference>
<sequence length="198" mass="21304">MQSIVVYCGSNYGSIPDYYRTAQAMGTAIAQRGSTLVYGGGKAGLMGTVADAVLAAGGEAVGVIPTFLREKEVAHLGLSRLIETPDMTSRKNKMIELGSAFIALPGGLGTYEELFEVLSQAQLGLHHKPVGVLNTNGFFNPLLAMLEQTAQAGFMPETNLNLLCCADTPDELLKKMAAYRFVETKKWSRPAWLDQEAV</sequence>
<dbReference type="GO" id="GO:0008714">
    <property type="term" value="F:AMP nucleosidase activity"/>
    <property type="evidence" value="ECO:0007669"/>
    <property type="project" value="UniProtKB-EC"/>
</dbReference>
<reference evidence="4 5" key="1">
    <citation type="submission" date="2014-11" db="EMBL/GenBank/DDBJ databases">
        <title>Genome of a novel goose pathogen.</title>
        <authorList>
            <person name="Hansen C.M."/>
            <person name="Hueffer K."/>
            <person name="Choi S.C."/>
        </authorList>
    </citation>
    <scope>NUCLEOTIDE SEQUENCE [LARGE SCALE GENOMIC DNA]</scope>
    <source>
        <strain evidence="4 5">KH1503</strain>
    </source>
</reference>
<dbReference type="Pfam" id="PF03641">
    <property type="entry name" value="Lysine_decarbox"/>
    <property type="match status" value="1"/>
</dbReference>
<dbReference type="NCBIfam" id="TIGR00730">
    <property type="entry name" value="Rossman fold protein, TIGR00730 family"/>
    <property type="match status" value="1"/>
</dbReference>
<dbReference type="PANTHER" id="PTHR31223:SF70">
    <property type="entry name" value="LOG FAMILY PROTEIN YJL055W"/>
    <property type="match status" value="1"/>
</dbReference>
<dbReference type="AlphaFoldDB" id="A0A0J0YTM7"/>
<keyword evidence="3" id="KW-0378">Hydrolase</keyword>
<keyword evidence="5" id="KW-1185">Reference proteome</keyword>
<gene>
    <name evidence="4" type="ORF">PL75_02535</name>
</gene>
<evidence type="ECO:0000256" key="1">
    <source>
        <dbReference type="ARBA" id="ARBA00000274"/>
    </source>
</evidence>
<dbReference type="InterPro" id="IPR005269">
    <property type="entry name" value="LOG"/>
</dbReference>
<proteinExistence type="inferred from homology"/>
<dbReference type="Gene3D" id="3.40.50.450">
    <property type="match status" value="1"/>
</dbReference>
<comment type="similarity">
    <text evidence="2 3">Belongs to the LOG family.</text>
</comment>
<dbReference type="GO" id="GO:0009691">
    <property type="term" value="P:cytokinin biosynthetic process"/>
    <property type="evidence" value="ECO:0007669"/>
    <property type="project" value="UniProtKB-UniRule"/>
</dbReference>
<organism evidence="4 5">
    <name type="scientific">Neisseria arctica</name>
    <dbReference type="NCBI Taxonomy" id="1470200"/>
    <lineage>
        <taxon>Bacteria</taxon>
        <taxon>Pseudomonadati</taxon>
        <taxon>Pseudomonadota</taxon>
        <taxon>Betaproteobacteria</taxon>
        <taxon>Neisseriales</taxon>
        <taxon>Neisseriaceae</taxon>
        <taxon>Neisseria</taxon>
    </lineage>
</organism>
<dbReference type="STRING" id="1470200.PL75_02535"/>
<keyword evidence="3" id="KW-0203">Cytokinin biosynthesis</keyword>
<accession>A0A0J0YTM7</accession>
<dbReference type="SUPFAM" id="SSF102405">
    <property type="entry name" value="MCP/YpsA-like"/>
    <property type="match status" value="1"/>
</dbReference>